<dbReference type="SUPFAM" id="SSF53474">
    <property type="entry name" value="alpha/beta-Hydrolases"/>
    <property type="match status" value="1"/>
</dbReference>
<dbReference type="Pfam" id="PF00930">
    <property type="entry name" value="DPPIV_N"/>
    <property type="match status" value="1"/>
</dbReference>
<keyword evidence="5" id="KW-1185">Reference proteome</keyword>
<dbReference type="Gene3D" id="2.140.10.30">
    <property type="entry name" value="Dipeptidylpeptidase IV, N-terminal domain"/>
    <property type="match status" value="1"/>
</dbReference>
<dbReference type="PANTHER" id="PTHR11731:SF193">
    <property type="entry name" value="DIPEPTIDYL PEPTIDASE 9"/>
    <property type="match status" value="1"/>
</dbReference>
<protein>
    <submittedName>
        <fullName evidence="4">DPP IV N-terminal domain-containing protein</fullName>
    </submittedName>
</protein>
<dbReference type="InterPro" id="IPR001375">
    <property type="entry name" value="Peptidase_S9_cat"/>
</dbReference>
<reference evidence="5" key="1">
    <citation type="journal article" date="2019" name="Int. J. Syst. Evol. Microbiol.">
        <title>The Global Catalogue of Microorganisms (GCM) 10K type strain sequencing project: providing services to taxonomists for standard genome sequencing and annotation.</title>
        <authorList>
            <consortium name="The Broad Institute Genomics Platform"/>
            <consortium name="The Broad Institute Genome Sequencing Center for Infectious Disease"/>
            <person name="Wu L."/>
            <person name="Ma J."/>
        </authorList>
    </citation>
    <scope>NUCLEOTIDE SEQUENCE [LARGE SCALE GENOMIC DNA]</scope>
    <source>
        <strain evidence="5">WYCCWR 13023</strain>
    </source>
</reference>
<feature type="domain" description="Dipeptidylpeptidase IV N-terminal" evidence="3">
    <location>
        <begin position="82"/>
        <end position="429"/>
    </location>
</feature>
<dbReference type="Gene3D" id="3.40.50.1820">
    <property type="entry name" value="alpha/beta hydrolase"/>
    <property type="match status" value="1"/>
</dbReference>
<evidence type="ECO:0000259" key="2">
    <source>
        <dbReference type="Pfam" id="PF00326"/>
    </source>
</evidence>
<dbReference type="InterPro" id="IPR002469">
    <property type="entry name" value="Peptidase_S9B_N"/>
</dbReference>
<proteinExistence type="predicted"/>
<dbReference type="Pfam" id="PF00326">
    <property type="entry name" value="Peptidase_S9"/>
    <property type="match status" value="1"/>
</dbReference>
<dbReference type="SUPFAM" id="SSF82171">
    <property type="entry name" value="DPP6 N-terminal domain-like"/>
    <property type="match status" value="1"/>
</dbReference>
<comment type="caution">
    <text evidence="4">The sequence shown here is derived from an EMBL/GenBank/DDBJ whole genome shotgun (WGS) entry which is preliminary data.</text>
</comment>
<dbReference type="EMBL" id="JBHSGV010000003">
    <property type="protein sequence ID" value="MFC4747424.1"/>
    <property type="molecule type" value="Genomic_DNA"/>
</dbReference>
<feature type="domain" description="Peptidase S9 prolyl oligopeptidase catalytic" evidence="2">
    <location>
        <begin position="523"/>
        <end position="714"/>
    </location>
</feature>
<dbReference type="RefSeq" id="WP_213257323.1">
    <property type="nucleotide sequence ID" value="NZ_JAGYWA010000003.1"/>
</dbReference>
<evidence type="ECO:0000313" key="5">
    <source>
        <dbReference type="Proteomes" id="UP001595935"/>
    </source>
</evidence>
<feature type="chain" id="PRO_5046163679" evidence="1">
    <location>
        <begin position="19"/>
        <end position="720"/>
    </location>
</feature>
<dbReference type="PANTHER" id="PTHR11731">
    <property type="entry name" value="PROTEASE FAMILY S9B,C DIPEPTIDYL-PEPTIDASE IV-RELATED"/>
    <property type="match status" value="1"/>
</dbReference>
<evidence type="ECO:0000259" key="3">
    <source>
        <dbReference type="Pfam" id="PF00930"/>
    </source>
</evidence>
<evidence type="ECO:0000313" key="4">
    <source>
        <dbReference type="EMBL" id="MFC4747424.1"/>
    </source>
</evidence>
<feature type="signal peptide" evidence="1">
    <location>
        <begin position="1"/>
        <end position="18"/>
    </location>
</feature>
<name>A0ABV9PB70_9FLAO</name>
<accession>A0ABV9PB70</accession>
<keyword evidence="1" id="KW-0732">Signal</keyword>
<organism evidence="4 5">
    <name type="scientific">Flavobacterium branchiicola</name>
    <dbReference type="NCBI Taxonomy" id="1114875"/>
    <lineage>
        <taxon>Bacteria</taxon>
        <taxon>Pseudomonadati</taxon>
        <taxon>Bacteroidota</taxon>
        <taxon>Flavobacteriia</taxon>
        <taxon>Flavobacteriales</taxon>
        <taxon>Flavobacteriaceae</taxon>
        <taxon>Flavobacterium</taxon>
    </lineage>
</organism>
<dbReference type="InterPro" id="IPR029058">
    <property type="entry name" value="AB_hydrolase_fold"/>
</dbReference>
<dbReference type="InterPro" id="IPR050278">
    <property type="entry name" value="Serine_Prot_S9B/DPPIV"/>
</dbReference>
<gene>
    <name evidence="4" type="ORF">ACFO5S_08195</name>
</gene>
<dbReference type="Proteomes" id="UP001595935">
    <property type="component" value="Unassembled WGS sequence"/>
</dbReference>
<evidence type="ECO:0000256" key="1">
    <source>
        <dbReference type="SAM" id="SignalP"/>
    </source>
</evidence>
<sequence length="720" mass="82038">MKKHLLLYVLFICTSVFAQQDIDINNLNWLPNSHSFWVNKQNNVVVYDVDKLDKQTTILTREQLSGSGFTGAIEKLVWNDTKTKILIFTNSKKVWRANTKGDYWFFDLATGKGKQLGKNLEESSLMFAKFSSDNENVAYVSKHNIYVENLNSGKIAPLTTDGTDKIINGTFDWVYEEELAARDGFRWNPDGKSIAFWRVDATLTRFHFMINNTDSLYPTIVPVEYPKAGDKPSSVKIGVVDIASLKTNWLNIPGEPDNNYLVRMKWLNNQSIMVVQLNRNQNQVTMYDCNAKSGDARVIYKEESPSWIDVFDVSAGEYDTFPCQFVDNGKSFLWSSDADGWMHIYKIGLDGKSKELITTSKFDAYFKAYNEKTKTIYFEASPTDATQRYLYETNLSSKKTKRVTPEIFDGTNAYVFSTDAAYAKHTNSNIKRDYNVRLVALSGHKKIYPKETDVFAAPRLNFSLEKFKVKTVDGIDIDGIMAKPLDFDPSKKYPVFFYVYGEPMASVANDEPYFNYFIGQLIPKGYIGIAMDNRGTPVMKGTQWRKSIYKNIGIINTHDQAMAAKEVLKWNFIDSDRVAIHGWSGGGAVTLNLMFQYPDIYKSGVAVAAVTDQHFYDNIYTERYMGLPAENEATYIKASPVTHAKNLKGNLLYIHGTGDDNVHYKNAEVLINELIKYDKMFDLMIYPNRSHSIYEGEGTARHLTDTFVRFIEKNCPPGAK</sequence>